<feature type="compositionally biased region" description="Basic residues" evidence="3">
    <location>
        <begin position="474"/>
        <end position="484"/>
    </location>
</feature>
<dbReference type="GO" id="GO:0005634">
    <property type="term" value="C:nucleus"/>
    <property type="evidence" value="ECO:0007669"/>
    <property type="project" value="UniProtKB-SubCell"/>
</dbReference>
<evidence type="ECO:0000256" key="3">
    <source>
        <dbReference type="SAM" id="MobiDB-lite"/>
    </source>
</evidence>
<dbReference type="STRING" id="1220924.W2RTT2"/>
<feature type="compositionally biased region" description="Basic and acidic residues" evidence="3">
    <location>
        <begin position="422"/>
        <end position="446"/>
    </location>
</feature>
<feature type="region of interest" description="Disordered" evidence="3">
    <location>
        <begin position="202"/>
        <end position="222"/>
    </location>
</feature>
<dbReference type="PANTHER" id="PTHR12765">
    <property type="entry name" value="RED PROTEIN IK FACTOR CYTOKINE IK"/>
    <property type="match status" value="1"/>
</dbReference>
<feature type="compositionally biased region" description="Polar residues" evidence="3">
    <location>
        <begin position="411"/>
        <end position="421"/>
    </location>
</feature>
<dbReference type="RefSeq" id="XP_008717953.1">
    <property type="nucleotide sequence ID" value="XM_008719731.1"/>
</dbReference>
<feature type="region of interest" description="Disordered" evidence="3">
    <location>
        <begin position="1"/>
        <end position="108"/>
    </location>
</feature>
<feature type="compositionally biased region" description="Acidic residues" evidence="3">
    <location>
        <begin position="456"/>
        <end position="470"/>
    </location>
</feature>
<evidence type="ECO:0000256" key="1">
    <source>
        <dbReference type="ARBA" id="ARBA00004123"/>
    </source>
</evidence>
<dbReference type="HOGENOM" id="CLU_017393_0_0_1"/>
<dbReference type="Pfam" id="PF07808">
    <property type="entry name" value="RED_N"/>
    <property type="match status" value="1"/>
</dbReference>
<evidence type="ECO:0000313" key="6">
    <source>
        <dbReference type="Proteomes" id="UP000030752"/>
    </source>
</evidence>
<feature type="compositionally biased region" description="Acidic residues" evidence="3">
    <location>
        <begin position="323"/>
        <end position="332"/>
    </location>
</feature>
<feature type="region of interest" description="Disordered" evidence="3">
    <location>
        <begin position="282"/>
        <end position="305"/>
    </location>
</feature>
<feature type="compositionally biased region" description="Basic and acidic residues" evidence="3">
    <location>
        <begin position="282"/>
        <end position="300"/>
    </location>
</feature>
<feature type="region of interest" description="Disordered" evidence="3">
    <location>
        <begin position="317"/>
        <end position="502"/>
    </location>
</feature>
<dbReference type="GeneID" id="19972730"/>
<accession>W2RTT2</accession>
<gene>
    <name evidence="5" type="ORF">HMPREF1541_05391</name>
</gene>
<keyword evidence="2" id="KW-0539">Nucleus</keyword>
<proteinExistence type="predicted"/>
<organism evidence="5 6">
    <name type="scientific">Cyphellophora europaea (strain CBS 101466)</name>
    <name type="common">Phialophora europaea</name>
    <dbReference type="NCBI Taxonomy" id="1220924"/>
    <lineage>
        <taxon>Eukaryota</taxon>
        <taxon>Fungi</taxon>
        <taxon>Dikarya</taxon>
        <taxon>Ascomycota</taxon>
        <taxon>Pezizomycotina</taxon>
        <taxon>Eurotiomycetes</taxon>
        <taxon>Chaetothyriomycetidae</taxon>
        <taxon>Chaetothyriales</taxon>
        <taxon>Cyphellophoraceae</taxon>
        <taxon>Cyphellophora</taxon>
    </lineage>
</organism>
<keyword evidence="6" id="KW-1185">Reference proteome</keyword>
<dbReference type="Proteomes" id="UP000030752">
    <property type="component" value="Unassembled WGS sequence"/>
</dbReference>
<feature type="compositionally biased region" description="Low complexity" evidence="3">
    <location>
        <begin position="396"/>
        <end position="405"/>
    </location>
</feature>
<sequence length="502" mass="55799">MNNSEFRNLLQKDAKSANGSAINGASLQKPSLGSRARAAIPMTPRSVMGRNASTDFARQVAEHTRSDSGEPPAKKFKSRSAPRGTRLAQGYSDRTTARRDDEEEESDKVKKLKELEQMVKEEKIDRATFEKLRDSMGIGGDLGTTHLVKGLDFKLLEKTRRGDDLNETPKQAVDEASSVPAEEALDEELDHVLDHDIVARTRDSADAAEDGLETTEAQPMTRDEILRKLKEARNADVAPAPLPALGDRFKKVARIEKAGKKKFVESINGRRREVLVITKEDGSTKRKTRWLDPEPVEEKPQVPLGMEVPAEFAAKQKALAEQEAAEDEDDDIFQGVGADYDPLKDIDSDADDNGTTTKPDPSDVGETKGRPRNYFNTSGSEDQDRKQNPIMQDPTLLAALKRAAAIRQDENSTATDATSHPDQSEKSKRFLQKLKERERQDARDLDLGFGDSRFGDDDDEDGPIYEDGDEHEGKKRKRGPKKRKGDKDNVADVMSVLSHRKP</sequence>
<dbReference type="InterPro" id="IPR012916">
    <property type="entry name" value="RED_N"/>
</dbReference>
<evidence type="ECO:0000259" key="4">
    <source>
        <dbReference type="Pfam" id="PF07808"/>
    </source>
</evidence>
<feature type="domain" description="RED-like N-terminal" evidence="4">
    <location>
        <begin position="77"/>
        <end position="176"/>
    </location>
</feature>
<name>W2RTT2_CYPE1</name>
<reference evidence="5 6" key="1">
    <citation type="submission" date="2013-03" db="EMBL/GenBank/DDBJ databases">
        <title>The Genome Sequence of Phialophora europaea CBS 101466.</title>
        <authorList>
            <consortium name="The Broad Institute Genomics Platform"/>
            <person name="Cuomo C."/>
            <person name="de Hoog S."/>
            <person name="Gorbushina A."/>
            <person name="Walker B."/>
            <person name="Young S.K."/>
            <person name="Zeng Q."/>
            <person name="Gargeya S."/>
            <person name="Fitzgerald M."/>
            <person name="Haas B."/>
            <person name="Abouelleil A."/>
            <person name="Allen A.W."/>
            <person name="Alvarado L."/>
            <person name="Arachchi H.M."/>
            <person name="Berlin A.M."/>
            <person name="Chapman S.B."/>
            <person name="Gainer-Dewar J."/>
            <person name="Goldberg J."/>
            <person name="Griggs A."/>
            <person name="Gujja S."/>
            <person name="Hansen M."/>
            <person name="Howarth C."/>
            <person name="Imamovic A."/>
            <person name="Ireland A."/>
            <person name="Larimer J."/>
            <person name="McCowan C."/>
            <person name="Murphy C."/>
            <person name="Pearson M."/>
            <person name="Poon T.W."/>
            <person name="Priest M."/>
            <person name="Roberts A."/>
            <person name="Saif S."/>
            <person name="Shea T."/>
            <person name="Sisk P."/>
            <person name="Sykes S."/>
            <person name="Wortman J."/>
            <person name="Nusbaum C."/>
            <person name="Birren B."/>
        </authorList>
    </citation>
    <scope>NUCLEOTIDE SEQUENCE [LARGE SCALE GENOMIC DNA]</scope>
    <source>
        <strain evidence="5 6">CBS 101466</strain>
    </source>
</reference>
<feature type="region of interest" description="Disordered" evidence="3">
    <location>
        <begin position="162"/>
        <end position="181"/>
    </location>
</feature>
<dbReference type="VEuPathDB" id="FungiDB:HMPREF1541_05391"/>
<dbReference type="EMBL" id="KB822721">
    <property type="protein sequence ID" value="ETN39168.1"/>
    <property type="molecule type" value="Genomic_DNA"/>
</dbReference>
<feature type="compositionally biased region" description="Polar residues" evidence="3">
    <location>
        <begin position="17"/>
        <end position="31"/>
    </location>
</feature>
<dbReference type="OrthoDB" id="3366823at2759"/>
<evidence type="ECO:0000313" key="5">
    <source>
        <dbReference type="EMBL" id="ETN39168.1"/>
    </source>
</evidence>
<dbReference type="AlphaFoldDB" id="W2RTT2"/>
<evidence type="ECO:0000256" key="2">
    <source>
        <dbReference type="ARBA" id="ARBA00023242"/>
    </source>
</evidence>
<dbReference type="InterPro" id="IPR039896">
    <property type="entry name" value="Red-like"/>
</dbReference>
<comment type="subcellular location">
    <subcellularLocation>
        <location evidence="1">Nucleus</location>
    </subcellularLocation>
</comment>
<dbReference type="eggNOG" id="ENOG502RZ6M">
    <property type="taxonomic scope" value="Eukaryota"/>
</dbReference>
<protein>
    <recommendedName>
        <fullName evidence="4">RED-like N-terminal domain-containing protein</fullName>
    </recommendedName>
</protein>
<dbReference type="InParanoid" id="W2RTT2"/>